<dbReference type="SUPFAM" id="SSF52058">
    <property type="entry name" value="L domain-like"/>
    <property type="match status" value="1"/>
</dbReference>
<keyword evidence="2" id="KW-1185">Reference proteome</keyword>
<dbReference type="GO" id="GO:0031146">
    <property type="term" value="P:SCF-dependent proteasomal ubiquitin-dependent protein catabolic process"/>
    <property type="evidence" value="ECO:0007669"/>
    <property type="project" value="TreeGrafter"/>
</dbReference>
<dbReference type="GO" id="GO:0019005">
    <property type="term" value="C:SCF ubiquitin ligase complex"/>
    <property type="evidence" value="ECO:0007669"/>
    <property type="project" value="TreeGrafter"/>
</dbReference>
<dbReference type="Gene3D" id="3.80.10.10">
    <property type="entry name" value="Ribonuclease Inhibitor"/>
    <property type="match status" value="2"/>
</dbReference>
<name>A0A8J2RUL0_9CRUS</name>
<reference evidence="1" key="1">
    <citation type="submission" date="2021-11" db="EMBL/GenBank/DDBJ databases">
        <authorList>
            <person name="Schell T."/>
        </authorList>
    </citation>
    <scope>NUCLEOTIDE SEQUENCE</scope>
    <source>
        <strain evidence="1">M5</strain>
    </source>
</reference>
<sequence length="531" mass="61310">MSRLKSVKSLTEICMDFILENKDFFYKRYTPREPKDGVDALDSVDPAINSFDHLRKLPIIKTDKKNLIVMTTLTKLFLNSATELLEELIRRLRDRVKEARIFEIIPFLTLLMTPRLRTLDLTALRQENDISGVLHMASIRSLNLETLLFDYNKYLYGGNFYFIPKFQKLRKLDISSCKAGDDCFNLIGINCPDLRELFVKYGEVSDDGIRKLCVVGNCKLICILYLENCSKITTKGIQMALDNLPQLSVLFYNSLLERLAEIAQNAIDQKLSLPKYSLTVLHMLHYTIYKTGNLRQSVLLCPNVTEVYLTTWAGLRDTDLLSLLSLENIYTIEITTGVLFIEGLLPLPLDIDRKLSFVGLVPLLKKFGSCLKRLRIGNQFLVDNPLPVIIEFCPNLESLALDHCKTTQSTRTEVKRPTLQKLKKLTLEYCNSISLDDLLTLLSSPSLSYIFISHCKNLTENVLQRVANLHGFRNLEYLYLHYCNSLTKTAIDFFFKESYQLREITVKSDLYHFRYYHVPVIEDNFDFNVMD</sequence>
<dbReference type="EMBL" id="CAKKLH010000309">
    <property type="protein sequence ID" value="CAH0111010.1"/>
    <property type="molecule type" value="Genomic_DNA"/>
</dbReference>
<evidence type="ECO:0000313" key="1">
    <source>
        <dbReference type="EMBL" id="CAH0111010.1"/>
    </source>
</evidence>
<accession>A0A8J2RUL0</accession>
<protein>
    <submittedName>
        <fullName evidence="1">Uncharacterized protein</fullName>
    </submittedName>
</protein>
<proteinExistence type="predicted"/>
<gene>
    <name evidence="1" type="ORF">DGAL_LOCUS14619</name>
</gene>
<dbReference type="PANTHER" id="PTHR13318">
    <property type="entry name" value="PARTNER OF PAIRED, ISOFORM B-RELATED"/>
    <property type="match status" value="1"/>
</dbReference>
<comment type="caution">
    <text evidence="1">The sequence shown here is derived from an EMBL/GenBank/DDBJ whole genome shotgun (WGS) entry which is preliminary data.</text>
</comment>
<dbReference type="SMART" id="SM00367">
    <property type="entry name" value="LRR_CC"/>
    <property type="match status" value="6"/>
</dbReference>
<dbReference type="Proteomes" id="UP000789390">
    <property type="component" value="Unassembled WGS sequence"/>
</dbReference>
<dbReference type="AlphaFoldDB" id="A0A8J2RUL0"/>
<dbReference type="PANTHER" id="PTHR13318:SF247">
    <property type="entry name" value="GH16156P"/>
    <property type="match status" value="1"/>
</dbReference>
<organism evidence="1 2">
    <name type="scientific">Daphnia galeata</name>
    <dbReference type="NCBI Taxonomy" id="27404"/>
    <lineage>
        <taxon>Eukaryota</taxon>
        <taxon>Metazoa</taxon>
        <taxon>Ecdysozoa</taxon>
        <taxon>Arthropoda</taxon>
        <taxon>Crustacea</taxon>
        <taxon>Branchiopoda</taxon>
        <taxon>Diplostraca</taxon>
        <taxon>Cladocera</taxon>
        <taxon>Anomopoda</taxon>
        <taxon>Daphniidae</taxon>
        <taxon>Daphnia</taxon>
    </lineage>
</organism>
<evidence type="ECO:0000313" key="2">
    <source>
        <dbReference type="Proteomes" id="UP000789390"/>
    </source>
</evidence>
<dbReference type="InterPro" id="IPR006553">
    <property type="entry name" value="Leu-rich_rpt_Cys-con_subtyp"/>
</dbReference>
<dbReference type="InterPro" id="IPR032675">
    <property type="entry name" value="LRR_dom_sf"/>
</dbReference>
<dbReference type="OrthoDB" id="6422937at2759"/>